<dbReference type="Pfam" id="PF13521">
    <property type="entry name" value="AAA_28"/>
    <property type="match status" value="1"/>
</dbReference>
<dbReference type="Gene3D" id="3.40.50.300">
    <property type="entry name" value="P-loop containing nucleotide triphosphate hydrolases"/>
    <property type="match status" value="1"/>
</dbReference>
<comment type="caution">
    <text evidence="2">The sequence shown here is derived from an EMBL/GenBank/DDBJ whole genome shotgun (WGS) entry which is preliminary data.</text>
</comment>
<dbReference type="InterPro" id="IPR038727">
    <property type="entry name" value="NadR/Ttd14_AAA_dom"/>
</dbReference>
<gene>
    <name evidence="2" type="ORF">Lsed01_01797</name>
</gene>
<sequence length="181" mass="19604">MRIVVSGTHGSGKSTLISAFAARHPEYEMMGDPYEDLDDDRFSELDASLFAAQLAIVAERLGDADAPPRLISERGPLDFVAYLDALNALARRGRSSAAVRRAVDVARIIAPRIDLLVLLPLEDDDPISVSDDEDLELRAAMNDSLVEFAGDPDLAGERVIEIAGTPNARLEQLEAAVFSTR</sequence>
<dbReference type="InterPro" id="IPR027417">
    <property type="entry name" value="P-loop_NTPase"/>
</dbReference>
<feature type="domain" description="NadR/Ttd14 AAA" evidence="1">
    <location>
        <begin position="2"/>
        <end position="147"/>
    </location>
</feature>
<evidence type="ECO:0000313" key="3">
    <source>
        <dbReference type="Proteomes" id="UP001426770"/>
    </source>
</evidence>
<evidence type="ECO:0000313" key="2">
    <source>
        <dbReference type="EMBL" id="GAA5519356.1"/>
    </source>
</evidence>
<protein>
    <recommendedName>
        <fullName evidence="1">NadR/Ttd14 AAA domain-containing protein</fullName>
    </recommendedName>
</protein>
<dbReference type="Proteomes" id="UP001426770">
    <property type="component" value="Unassembled WGS sequence"/>
</dbReference>
<dbReference type="EMBL" id="BAABRR010000008">
    <property type="protein sequence ID" value="GAA5519356.1"/>
    <property type="molecule type" value="Genomic_DNA"/>
</dbReference>
<proteinExistence type="predicted"/>
<name>A0ABP9WJU3_9MICO</name>
<organism evidence="2 3">
    <name type="scientific">Demequina sediminis</name>
    <dbReference type="NCBI Taxonomy" id="1930058"/>
    <lineage>
        <taxon>Bacteria</taxon>
        <taxon>Bacillati</taxon>
        <taxon>Actinomycetota</taxon>
        <taxon>Actinomycetes</taxon>
        <taxon>Micrococcales</taxon>
        <taxon>Demequinaceae</taxon>
        <taxon>Demequina</taxon>
    </lineage>
</organism>
<evidence type="ECO:0000259" key="1">
    <source>
        <dbReference type="Pfam" id="PF13521"/>
    </source>
</evidence>
<accession>A0ABP9WJU3</accession>
<dbReference type="RefSeq" id="WP_286216231.1">
    <property type="nucleotide sequence ID" value="NZ_AP027736.1"/>
</dbReference>
<reference evidence="2 3" key="1">
    <citation type="submission" date="2024-02" db="EMBL/GenBank/DDBJ databases">
        <title>Lysinimicrobium sediminis NBRC 112286.</title>
        <authorList>
            <person name="Ichikawa N."/>
            <person name="Katano-Makiyama Y."/>
            <person name="Hidaka K."/>
        </authorList>
    </citation>
    <scope>NUCLEOTIDE SEQUENCE [LARGE SCALE GENOMIC DNA]</scope>
    <source>
        <strain evidence="2 3">NBRC 112286</strain>
    </source>
</reference>
<keyword evidence="3" id="KW-1185">Reference proteome</keyword>
<dbReference type="SUPFAM" id="SSF52540">
    <property type="entry name" value="P-loop containing nucleoside triphosphate hydrolases"/>
    <property type="match status" value="1"/>
</dbReference>